<accession>A0A974NLR9</accession>
<dbReference type="SUPFAM" id="SSF53335">
    <property type="entry name" value="S-adenosyl-L-methionine-dependent methyltransferases"/>
    <property type="match status" value="1"/>
</dbReference>
<dbReference type="InterPro" id="IPR029063">
    <property type="entry name" value="SAM-dependent_MTases_sf"/>
</dbReference>
<keyword evidence="2" id="KW-0489">Methyltransferase</keyword>
<keyword evidence="2" id="KW-0808">Transferase</keyword>
<dbReference type="RefSeq" id="WP_040374791.1">
    <property type="nucleotide sequence ID" value="NZ_CP068053.1"/>
</dbReference>
<sequence>MVHSWHKEAQIKWDDSAKNWAANSKEMWDGGSRKTIIPFFVEHIPLGKVVDLGCGDGYGSLKLARGGFHVIGLDLSQKMITEATEKTKDQDNLSFIQGDLTALPFKTEEVDAVMAINSIEWTEKPLDALKEIKRILKPGGYGCFAILGPTSGPRANSYPRLYGKEVIMNTMQAWEFRQLAEENGWELVADTGVPKQGVDYTKLTHLSKDLQQALSFMWLFVFKKSENVG</sequence>
<dbReference type="EMBL" id="CP068053">
    <property type="protein sequence ID" value="QQT00231.1"/>
    <property type="molecule type" value="Genomic_DNA"/>
</dbReference>
<feature type="domain" description="Methyltransferase type 11" evidence="1">
    <location>
        <begin position="50"/>
        <end position="142"/>
    </location>
</feature>
<dbReference type="PANTHER" id="PTHR43861:SF1">
    <property type="entry name" value="TRANS-ACONITATE 2-METHYLTRANSFERASE"/>
    <property type="match status" value="1"/>
</dbReference>
<keyword evidence="3" id="KW-1185">Reference proteome</keyword>
<evidence type="ECO:0000313" key="3">
    <source>
        <dbReference type="Proteomes" id="UP000595254"/>
    </source>
</evidence>
<dbReference type="InterPro" id="IPR013216">
    <property type="entry name" value="Methyltransf_11"/>
</dbReference>
<dbReference type="Proteomes" id="UP000595254">
    <property type="component" value="Chromosome"/>
</dbReference>
<gene>
    <name evidence="2" type="ORF">I6J18_22085</name>
</gene>
<dbReference type="GO" id="GO:0032259">
    <property type="term" value="P:methylation"/>
    <property type="evidence" value="ECO:0007669"/>
    <property type="project" value="UniProtKB-KW"/>
</dbReference>
<dbReference type="GO" id="GO:0008757">
    <property type="term" value="F:S-adenosylmethionine-dependent methyltransferase activity"/>
    <property type="evidence" value="ECO:0007669"/>
    <property type="project" value="InterPro"/>
</dbReference>
<dbReference type="Gene3D" id="3.40.50.150">
    <property type="entry name" value="Vaccinia Virus protein VP39"/>
    <property type="match status" value="1"/>
</dbReference>
<evidence type="ECO:0000313" key="2">
    <source>
        <dbReference type="EMBL" id="QQT00231.1"/>
    </source>
</evidence>
<dbReference type="PANTHER" id="PTHR43861">
    <property type="entry name" value="TRANS-ACONITATE 2-METHYLTRANSFERASE-RELATED"/>
    <property type="match status" value="1"/>
</dbReference>
<protein>
    <submittedName>
        <fullName evidence="2">Methyltransferase domain-containing protein</fullName>
    </submittedName>
</protein>
<organism evidence="2 3">
    <name type="scientific">Peribacillus psychrosaccharolyticus</name>
    <name type="common">Bacillus psychrosaccharolyticus</name>
    <dbReference type="NCBI Taxonomy" id="1407"/>
    <lineage>
        <taxon>Bacteria</taxon>
        <taxon>Bacillati</taxon>
        <taxon>Bacillota</taxon>
        <taxon>Bacilli</taxon>
        <taxon>Bacillales</taxon>
        <taxon>Bacillaceae</taxon>
        <taxon>Peribacillus</taxon>
    </lineage>
</organism>
<dbReference type="KEGG" id="ppsr:I6J18_22085"/>
<reference evidence="2 3" key="1">
    <citation type="submission" date="2021-01" db="EMBL/GenBank/DDBJ databases">
        <title>FDA dAtabase for Regulatory Grade micrObial Sequences (FDA-ARGOS): Supporting development and validation of Infectious Disease Dx tests.</title>
        <authorList>
            <person name="Nelson B."/>
            <person name="Plummer A."/>
            <person name="Tallon L."/>
            <person name="Sadzewicz L."/>
            <person name="Zhao X."/>
            <person name="Boylan J."/>
            <person name="Ott S."/>
            <person name="Bowen H."/>
            <person name="Vavikolanu K."/>
            <person name="Mehta A."/>
            <person name="Aluvathingal J."/>
            <person name="Nadendla S."/>
            <person name="Myers T."/>
            <person name="Yan Y."/>
            <person name="Sichtig H."/>
        </authorList>
    </citation>
    <scope>NUCLEOTIDE SEQUENCE [LARGE SCALE GENOMIC DNA]</scope>
    <source>
        <strain evidence="2 3">FDAARGOS_1161</strain>
    </source>
</reference>
<proteinExistence type="predicted"/>
<dbReference type="AlphaFoldDB" id="A0A974NLR9"/>
<dbReference type="Pfam" id="PF08241">
    <property type="entry name" value="Methyltransf_11"/>
    <property type="match status" value="1"/>
</dbReference>
<name>A0A974NLR9_PERPY</name>
<evidence type="ECO:0000259" key="1">
    <source>
        <dbReference type="Pfam" id="PF08241"/>
    </source>
</evidence>
<dbReference type="CDD" id="cd02440">
    <property type="entry name" value="AdoMet_MTases"/>
    <property type="match status" value="1"/>
</dbReference>